<dbReference type="OrthoDB" id="1284351at2759"/>
<proteinExistence type="predicted"/>
<keyword evidence="1" id="KW-1185">Reference proteome</keyword>
<dbReference type="GeneID" id="107787368"/>
<reference evidence="2" key="2">
    <citation type="submission" date="2025-08" db="UniProtKB">
        <authorList>
            <consortium name="RefSeq"/>
        </authorList>
    </citation>
    <scope>IDENTIFICATION</scope>
    <source>
        <tissue evidence="2">Leaf</tissue>
    </source>
</reference>
<gene>
    <name evidence="2" type="primary">LOC107787368</name>
</gene>
<protein>
    <submittedName>
        <fullName evidence="2">Uncharacterized protein LOC107787368</fullName>
    </submittedName>
</protein>
<dbReference type="InterPro" id="IPR036875">
    <property type="entry name" value="Znf_CCHC_sf"/>
</dbReference>
<sequence>MMKSLPTPNEAYSILLHEEKQREVHASIQFSGQTSSFNVVGTKFQNAKWENRGNAQKGNFENRKGGIFCNYCKKSGHLIEKCYKLHEFPPSFKFTKQKRTYRNAQGSANAAFGNEEGGSSETNLTVNPMSIVQGFSKEKCDKLIHLLQNLHAGQGVSSDFEANVTANMAGPFSEEATRVW</sequence>
<dbReference type="KEGG" id="nta:107787368"/>
<reference evidence="1" key="1">
    <citation type="journal article" date="2014" name="Nat. Commun.">
        <title>The tobacco genome sequence and its comparison with those of tomato and potato.</title>
        <authorList>
            <person name="Sierro N."/>
            <person name="Battey J.N."/>
            <person name="Ouadi S."/>
            <person name="Bakaher N."/>
            <person name="Bovet L."/>
            <person name="Willig A."/>
            <person name="Goepfert S."/>
            <person name="Peitsch M.C."/>
            <person name="Ivanov N.V."/>
        </authorList>
    </citation>
    <scope>NUCLEOTIDE SEQUENCE [LARGE SCALE GENOMIC DNA]</scope>
</reference>
<evidence type="ECO:0000313" key="2">
    <source>
        <dbReference type="RefSeq" id="XP_016464409.1"/>
    </source>
</evidence>
<dbReference type="AlphaFoldDB" id="A0A1S3ZJ31"/>
<dbReference type="GO" id="GO:0008270">
    <property type="term" value="F:zinc ion binding"/>
    <property type="evidence" value="ECO:0007669"/>
    <property type="project" value="InterPro"/>
</dbReference>
<dbReference type="PaxDb" id="4097-A0A1S3ZJ31"/>
<dbReference type="PANTHER" id="PTHR34222">
    <property type="entry name" value="GAG_PRE-INTEGRS DOMAIN-CONTAINING PROTEIN"/>
    <property type="match status" value="1"/>
</dbReference>
<dbReference type="PANTHER" id="PTHR34222:SF33">
    <property type="entry name" value="RETROTRANSPOSON GAG DOMAIN-CONTAINING PROTEIN"/>
    <property type="match status" value="1"/>
</dbReference>
<organism evidence="1 2">
    <name type="scientific">Nicotiana tabacum</name>
    <name type="common">Common tobacco</name>
    <dbReference type="NCBI Taxonomy" id="4097"/>
    <lineage>
        <taxon>Eukaryota</taxon>
        <taxon>Viridiplantae</taxon>
        <taxon>Streptophyta</taxon>
        <taxon>Embryophyta</taxon>
        <taxon>Tracheophyta</taxon>
        <taxon>Spermatophyta</taxon>
        <taxon>Magnoliopsida</taxon>
        <taxon>eudicotyledons</taxon>
        <taxon>Gunneridae</taxon>
        <taxon>Pentapetalae</taxon>
        <taxon>asterids</taxon>
        <taxon>lamiids</taxon>
        <taxon>Solanales</taxon>
        <taxon>Solanaceae</taxon>
        <taxon>Nicotianoideae</taxon>
        <taxon>Nicotianeae</taxon>
        <taxon>Nicotiana</taxon>
    </lineage>
</organism>
<name>A0A1S3ZJ31_TOBAC</name>
<accession>A0A1S3ZJ31</accession>
<evidence type="ECO:0000313" key="1">
    <source>
        <dbReference type="Proteomes" id="UP000790787"/>
    </source>
</evidence>
<dbReference type="RefSeq" id="XP_016464409.1">
    <property type="nucleotide sequence ID" value="XM_016608923.2"/>
</dbReference>
<dbReference type="Proteomes" id="UP000790787">
    <property type="component" value="Chromosome 7"/>
</dbReference>
<dbReference type="RefSeq" id="XP_016464409.1">
    <property type="nucleotide sequence ID" value="XM_016608923.1"/>
</dbReference>
<dbReference type="SUPFAM" id="SSF57756">
    <property type="entry name" value="Retrovirus zinc finger-like domains"/>
    <property type="match status" value="1"/>
</dbReference>
<dbReference type="GO" id="GO:0003676">
    <property type="term" value="F:nucleic acid binding"/>
    <property type="evidence" value="ECO:0007669"/>
    <property type="project" value="InterPro"/>
</dbReference>